<dbReference type="OrthoDB" id="426718at2759"/>
<evidence type="ECO:0000313" key="1">
    <source>
        <dbReference type="EMBL" id="PGH18447.1"/>
    </source>
</evidence>
<name>A0A2B7YCX2_9EURO</name>
<dbReference type="PANTHER" id="PTHR37490:SF3">
    <property type="entry name" value="DUF3431 DOMAIN CONTAINING PROTEIN"/>
    <property type="match status" value="1"/>
</dbReference>
<gene>
    <name evidence="1" type="ORF">AJ79_00517</name>
</gene>
<dbReference type="AlphaFoldDB" id="A0A2B7YCX2"/>
<dbReference type="EMBL" id="PDNB01000004">
    <property type="protein sequence ID" value="PGH18447.1"/>
    <property type="molecule type" value="Genomic_DNA"/>
</dbReference>
<dbReference type="Proteomes" id="UP000223968">
    <property type="component" value="Unassembled WGS sequence"/>
</dbReference>
<dbReference type="InterPro" id="IPR021838">
    <property type="entry name" value="DUF3431"/>
</dbReference>
<reference evidence="1 2" key="1">
    <citation type="submission" date="2017-10" db="EMBL/GenBank/DDBJ databases">
        <title>Comparative genomics in systemic dimorphic fungi from Ajellomycetaceae.</title>
        <authorList>
            <person name="Munoz J.F."/>
            <person name="Mcewen J.G."/>
            <person name="Clay O.K."/>
            <person name="Cuomo C.A."/>
        </authorList>
    </citation>
    <scope>NUCLEOTIDE SEQUENCE [LARGE SCALE GENOMIC DNA]</scope>
    <source>
        <strain evidence="1 2">UAMH5409</strain>
    </source>
</reference>
<protein>
    <recommendedName>
        <fullName evidence="3">DUF3431 domain-containing protein</fullName>
    </recommendedName>
</protein>
<keyword evidence="2" id="KW-1185">Reference proteome</keyword>
<proteinExistence type="predicted"/>
<organism evidence="1 2">
    <name type="scientific">Helicocarpus griseus UAMH5409</name>
    <dbReference type="NCBI Taxonomy" id="1447875"/>
    <lineage>
        <taxon>Eukaryota</taxon>
        <taxon>Fungi</taxon>
        <taxon>Dikarya</taxon>
        <taxon>Ascomycota</taxon>
        <taxon>Pezizomycotina</taxon>
        <taxon>Eurotiomycetes</taxon>
        <taxon>Eurotiomycetidae</taxon>
        <taxon>Onygenales</taxon>
        <taxon>Ajellomycetaceae</taxon>
        <taxon>Helicocarpus</taxon>
    </lineage>
</organism>
<dbReference type="Pfam" id="PF11913">
    <property type="entry name" value="DUF3431"/>
    <property type="match status" value="1"/>
</dbReference>
<comment type="caution">
    <text evidence="1">The sequence shown here is derived from an EMBL/GenBank/DDBJ whole genome shotgun (WGS) entry which is preliminary data.</text>
</comment>
<evidence type="ECO:0000313" key="2">
    <source>
        <dbReference type="Proteomes" id="UP000223968"/>
    </source>
</evidence>
<sequence>MLSPFLLSRRFRLLVGTLLFTFFVFFLRQYGDDIYDTYKQPKPQLSSSGHKQQVAVVVAGLRSSNTKWLRRFFPHWDLYIYIADDESAEPRIPKNKGREAMVYLTYIIDHYHDYPDDAAILFLHADRDQWHNDDENYDGKRMLQRFNISHLVREGYVNLRCHPYPGCTTGLDLTNIPEGVNENSEAATVASFLQNFQALFPNSLPPKHVAVGCCAQFAVTAGTVRRNSKERYEALRQWLLDTPLIDHLSGRVMEYMWHILFGKPARHCPDPQQCYCEVYGRCNLKCVGGDCGVYTYPFGAGRSWFNRVKDFLGI</sequence>
<evidence type="ECO:0008006" key="3">
    <source>
        <dbReference type="Google" id="ProtNLM"/>
    </source>
</evidence>
<accession>A0A2B7YCX2</accession>
<dbReference type="PANTHER" id="PTHR37490">
    <property type="entry name" value="EXPRESSED PROTEIN"/>
    <property type="match status" value="1"/>
</dbReference>